<name>A0A7I4YFX0_HAECO</name>
<protein>
    <submittedName>
        <fullName evidence="2">Endonuclease-reverse transcriptase</fullName>
    </submittedName>
</protein>
<proteinExistence type="predicted"/>
<organism evidence="1 2">
    <name type="scientific">Haemonchus contortus</name>
    <name type="common">Barber pole worm</name>
    <dbReference type="NCBI Taxonomy" id="6289"/>
    <lineage>
        <taxon>Eukaryota</taxon>
        <taxon>Metazoa</taxon>
        <taxon>Ecdysozoa</taxon>
        <taxon>Nematoda</taxon>
        <taxon>Chromadorea</taxon>
        <taxon>Rhabditida</taxon>
        <taxon>Rhabditina</taxon>
        <taxon>Rhabditomorpha</taxon>
        <taxon>Strongyloidea</taxon>
        <taxon>Trichostrongylidae</taxon>
        <taxon>Haemonchus</taxon>
    </lineage>
</organism>
<reference evidence="2" key="1">
    <citation type="submission" date="2020-12" db="UniProtKB">
        <authorList>
            <consortium name="WormBaseParasite"/>
        </authorList>
    </citation>
    <scope>IDENTIFICATION</scope>
    <source>
        <strain evidence="2">MHco3</strain>
    </source>
</reference>
<accession>A0A7I4YFX0</accession>
<dbReference type="AlphaFoldDB" id="A0A7I4YFX0"/>
<dbReference type="WBParaSite" id="HCON_00095510-00001">
    <property type="protein sequence ID" value="HCON_00095510-00001"/>
    <property type="gene ID" value="HCON_00095510"/>
</dbReference>
<evidence type="ECO:0000313" key="2">
    <source>
        <dbReference type="WBParaSite" id="HCON_00095510-00001"/>
    </source>
</evidence>
<evidence type="ECO:0000313" key="1">
    <source>
        <dbReference type="Proteomes" id="UP000025227"/>
    </source>
</evidence>
<keyword evidence="1" id="KW-1185">Reference proteome</keyword>
<dbReference type="Proteomes" id="UP000025227">
    <property type="component" value="Unplaced"/>
</dbReference>
<sequence>MLVRAQRALERTLLEINRAKQRSLNLCSVDMRSMSGIRDAEVYAWNAKKRWAGHVVRRTDDRETFVNTGPKPLKIIKNGWKRVLAAEDYQPTTSVQVSKHRDQGLVTDAKTVPYETVATQHRPPICTVKIAPPKPKLAERCGSARTKWWRLKEKEAAVVSSILLPAVTTVDEI</sequence>